<dbReference type="InterPro" id="IPR033859">
    <property type="entry name" value="MPN_CSN6"/>
</dbReference>
<evidence type="ECO:0000313" key="4">
    <source>
        <dbReference type="EMBL" id="TRY61123.1"/>
    </source>
</evidence>
<keyword evidence="2" id="KW-0736">Signalosome</keyword>
<keyword evidence="5" id="KW-1185">Reference proteome</keyword>
<dbReference type="PANTHER" id="PTHR10540:SF8">
    <property type="entry name" value="COP9 SIGNALOSOME COMPLEX SUBUNIT 6"/>
    <property type="match status" value="1"/>
</dbReference>
<evidence type="ECO:0000256" key="1">
    <source>
        <dbReference type="ARBA" id="ARBA00010893"/>
    </source>
</evidence>
<dbReference type="CDD" id="cd08063">
    <property type="entry name" value="MPN_CSN6"/>
    <property type="match status" value="1"/>
</dbReference>
<dbReference type="GO" id="GO:0000338">
    <property type="term" value="P:protein deneddylation"/>
    <property type="evidence" value="ECO:0007669"/>
    <property type="project" value="InterPro"/>
</dbReference>
<sequence>MDFLGWYSTGEAPGPAEIDIQRQICEINESPLFLQLHPAARHTDLPVAIYESVVDLVGGQARLLFVPLTYSLQTEEAERIGLDHVARISGAVDDGHSQVDEHVMVQHSAIKMLASRVQVILRYVREVHAGALPFNHDVMREAKALADRLPVLESARFQPEFYTQCNDAALLTYLGTIMKSCNHLNQFIKKFNVLYQRQGGHGRRLRGMFF</sequence>
<organism evidence="4 5">
    <name type="scientific">Tigriopus californicus</name>
    <name type="common">Marine copepod</name>
    <dbReference type="NCBI Taxonomy" id="6832"/>
    <lineage>
        <taxon>Eukaryota</taxon>
        <taxon>Metazoa</taxon>
        <taxon>Ecdysozoa</taxon>
        <taxon>Arthropoda</taxon>
        <taxon>Crustacea</taxon>
        <taxon>Multicrustacea</taxon>
        <taxon>Hexanauplia</taxon>
        <taxon>Copepoda</taxon>
        <taxon>Harpacticoida</taxon>
        <taxon>Harpacticidae</taxon>
        <taxon>Tigriopus</taxon>
    </lineage>
</organism>
<protein>
    <recommendedName>
        <fullName evidence="2">COP9 signalosome complex subunit 6</fullName>
    </recommendedName>
</protein>
<comment type="function">
    <text evidence="2">Component of the COP9 signalosome complex (CSN), a complex involved in various cellular and developmental processes.</text>
</comment>
<dbReference type="Proteomes" id="UP000318571">
    <property type="component" value="Chromosome 8"/>
</dbReference>
<dbReference type="GO" id="GO:0005737">
    <property type="term" value="C:cytoplasm"/>
    <property type="evidence" value="ECO:0007669"/>
    <property type="project" value="UniProtKB-SubCell"/>
</dbReference>
<proteinExistence type="inferred from homology"/>
<comment type="subcellular location">
    <subcellularLocation>
        <location evidence="2">Cytoplasm</location>
    </subcellularLocation>
    <subcellularLocation>
        <location evidence="2">Nucleus</location>
    </subcellularLocation>
</comment>
<dbReference type="InterPro" id="IPR024969">
    <property type="entry name" value="EIF3F/CSN6-like_C"/>
</dbReference>
<gene>
    <name evidence="4" type="ORF">TCAL_13789</name>
</gene>
<dbReference type="Pfam" id="PF13012">
    <property type="entry name" value="MitMem_reg"/>
    <property type="match status" value="1"/>
</dbReference>
<dbReference type="GO" id="GO:0008180">
    <property type="term" value="C:COP9 signalosome"/>
    <property type="evidence" value="ECO:0007669"/>
    <property type="project" value="UniProtKB-UniRule"/>
</dbReference>
<feature type="domain" description="EIF3F/CSN6-like C-terminal" evidence="3">
    <location>
        <begin position="76"/>
        <end position="188"/>
    </location>
</feature>
<evidence type="ECO:0000259" key="3">
    <source>
        <dbReference type="Pfam" id="PF13012"/>
    </source>
</evidence>
<keyword evidence="2" id="KW-0539">Nucleus</keyword>
<dbReference type="PANTHER" id="PTHR10540">
    <property type="entry name" value="EUKARYOTIC TRANSLATION INITIATION FACTOR 3 SUBUNIT F-RELATED"/>
    <property type="match status" value="1"/>
</dbReference>
<reference evidence="4 5" key="1">
    <citation type="journal article" date="2018" name="Nat. Ecol. Evol.">
        <title>Genomic signatures of mitonuclear coevolution across populations of Tigriopus californicus.</title>
        <authorList>
            <person name="Barreto F.S."/>
            <person name="Watson E.T."/>
            <person name="Lima T.G."/>
            <person name="Willett C.S."/>
            <person name="Edmands S."/>
            <person name="Li W."/>
            <person name="Burton R.S."/>
        </authorList>
    </citation>
    <scope>NUCLEOTIDE SEQUENCE [LARGE SCALE GENOMIC DNA]</scope>
    <source>
        <strain evidence="4 5">San Diego</strain>
    </source>
</reference>
<dbReference type="STRING" id="6832.A0A553N6U7"/>
<evidence type="ECO:0000313" key="5">
    <source>
        <dbReference type="Proteomes" id="UP000318571"/>
    </source>
</evidence>
<dbReference type="OMA" id="SEHWMRE"/>
<dbReference type="Gene3D" id="3.40.140.10">
    <property type="entry name" value="Cytidine Deaminase, domain 2"/>
    <property type="match status" value="1"/>
</dbReference>
<comment type="caution">
    <text evidence="4">The sequence shown here is derived from an EMBL/GenBank/DDBJ whole genome shotgun (WGS) entry which is preliminary data.</text>
</comment>
<dbReference type="AlphaFoldDB" id="A0A553N6U7"/>
<keyword evidence="2" id="KW-0963">Cytoplasm</keyword>
<dbReference type="EMBL" id="VCGU01000459">
    <property type="protein sequence ID" value="TRY61123.1"/>
    <property type="molecule type" value="Genomic_DNA"/>
</dbReference>
<name>A0A553N6U7_TIGCA</name>
<comment type="similarity">
    <text evidence="1 2">Belongs to the peptidase M67A family. CSN6 subfamily.</text>
</comment>
<accession>A0A553N6U7</accession>
<evidence type="ECO:0000256" key="2">
    <source>
        <dbReference type="RuleBase" id="RU367006"/>
    </source>
</evidence>